<name>A0A3B0W4J2_9ZZZZ</name>
<dbReference type="EC" id="3.5.1.16" evidence="6"/>
<dbReference type="Pfam" id="PF01546">
    <property type="entry name" value="Peptidase_M20"/>
    <property type="match status" value="1"/>
</dbReference>
<dbReference type="EMBL" id="UOEU01000709">
    <property type="protein sequence ID" value="VAW38554.1"/>
    <property type="molecule type" value="Genomic_DNA"/>
</dbReference>
<dbReference type="AlphaFoldDB" id="A0A3B0W4J2"/>
<keyword evidence="3 6" id="KW-0378">Hydrolase</keyword>
<dbReference type="GO" id="GO:0008777">
    <property type="term" value="F:acetylornithine deacetylase activity"/>
    <property type="evidence" value="ECO:0007669"/>
    <property type="project" value="UniProtKB-EC"/>
</dbReference>
<dbReference type="GO" id="GO:0046872">
    <property type="term" value="F:metal ion binding"/>
    <property type="evidence" value="ECO:0007669"/>
    <property type="project" value="UniProtKB-KW"/>
</dbReference>
<reference evidence="6" key="1">
    <citation type="submission" date="2018-06" db="EMBL/GenBank/DDBJ databases">
        <authorList>
            <person name="Zhirakovskaya E."/>
        </authorList>
    </citation>
    <scope>NUCLEOTIDE SEQUENCE</scope>
</reference>
<dbReference type="SUPFAM" id="SSF55031">
    <property type="entry name" value="Bacterial exopeptidase dimerisation domain"/>
    <property type="match status" value="1"/>
</dbReference>
<accession>A0A3B0W4J2</accession>
<evidence type="ECO:0000259" key="5">
    <source>
        <dbReference type="Pfam" id="PF07687"/>
    </source>
</evidence>
<dbReference type="Gene3D" id="3.40.630.10">
    <property type="entry name" value="Zn peptidases"/>
    <property type="match status" value="1"/>
</dbReference>
<dbReference type="InterPro" id="IPR036264">
    <property type="entry name" value="Bact_exopeptidase_dim_dom"/>
</dbReference>
<evidence type="ECO:0000256" key="4">
    <source>
        <dbReference type="ARBA" id="ARBA00022833"/>
    </source>
</evidence>
<dbReference type="PANTHER" id="PTHR43808:SF25">
    <property type="entry name" value="PEPTIDASE M20 DIMERISATION DOMAIN-CONTAINING PROTEIN"/>
    <property type="match status" value="1"/>
</dbReference>
<dbReference type="InterPro" id="IPR011650">
    <property type="entry name" value="Peptidase_M20_dimer"/>
</dbReference>
<dbReference type="InterPro" id="IPR050072">
    <property type="entry name" value="Peptidase_M20A"/>
</dbReference>
<proteinExistence type="predicted"/>
<evidence type="ECO:0000256" key="3">
    <source>
        <dbReference type="ARBA" id="ARBA00022801"/>
    </source>
</evidence>
<evidence type="ECO:0000256" key="1">
    <source>
        <dbReference type="ARBA" id="ARBA00001947"/>
    </source>
</evidence>
<gene>
    <name evidence="6" type="ORF">MNBD_CHLOROFLEXI01-1621</name>
</gene>
<keyword evidence="4" id="KW-0862">Zinc</keyword>
<comment type="cofactor">
    <cofactor evidence="1">
        <name>Zn(2+)</name>
        <dbReference type="ChEBI" id="CHEBI:29105"/>
    </cofactor>
</comment>
<dbReference type="SUPFAM" id="SSF53187">
    <property type="entry name" value="Zn-dependent exopeptidases"/>
    <property type="match status" value="1"/>
</dbReference>
<evidence type="ECO:0000256" key="2">
    <source>
        <dbReference type="ARBA" id="ARBA00022723"/>
    </source>
</evidence>
<organism evidence="6">
    <name type="scientific">hydrothermal vent metagenome</name>
    <dbReference type="NCBI Taxonomy" id="652676"/>
    <lineage>
        <taxon>unclassified sequences</taxon>
        <taxon>metagenomes</taxon>
        <taxon>ecological metagenomes</taxon>
    </lineage>
</organism>
<dbReference type="PROSITE" id="PS00758">
    <property type="entry name" value="ARGE_DAPE_CPG2_1"/>
    <property type="match status" value="1"/>
</dbReference>
<dbReference type="PANTHER" id="PTHR43808">
    <property type="entry name" value="ACETYLORNITHINE DEACETYLASE"/>
    <property type="match status" value="1"/>
</dbReference>
<feature type="domain" description="Peptidase M20 dimerisation" evidence="5">
    <location>
        <begin position="196"/>
        <end position="305"/>
    </location>
</feature>
<sequence>MTFAIDKAYITQTLIDLVRINSVNPSLSPNGNGEAEIGAYVADALNKLGLDVTTYELAPNRVNVVGVLRGKGNRQGANSLPPQGGEGRSLLLNAHMDTVGVDGMTIDPFGAEIENGRLYGRGSQDMKGSLAAMLGVAKAFVDSGLQLAGDLWITAVADEEYASIGMEHLVKTITAHGESVDAAIVTEPTDLTLCCAHRGFIWYDVETIGRAAHGSRYAEGIDANMRMGRFLARLDKLEQELRQRPPHPLAGVPSLHASLLQGGTEISMYAASSRLTLEWRTIPGETEAQATAELQTIIDQLAAEDPTFKATVTPIFQREPFAISEQTSIVKAVEQATINLLGSKPVHTGQTFWTDAALLAEAGIETVLLGPTGQGLHSAEEWVDVQSVLDLAGILVDTAVIYCQAH</sequence>
<evidence type="ECO:0000313" key="6">
    <source>
        <dbReference type="EMBL" id="VAW38554.1"/>
    </source>
</evidence>
<dbReference type="Gene3D" id="3.30.70.360">
    <property type="match status" value="1"/>
</dbReference>
<dbReference type="Pfam" id="PF07687">
    <property type="entry name" value="M20_dimer"/>
    <property type="match status" value="1"/>
</dbReference>
<dbReference type="InterPro" id="IPR001261">
    <property type="entry name" value="ArgE/DapE_CS"/>
</dbReference>
<keyword evidence="2" id="KW-0479">Metal-binding</keyword>
<dbReference type="InterPro" id="IPR002933">
    <property type="entry name" value="Peptidase_M20"/>
</dbReference>
<protein>
    <submittedName>
        <fullName evidence="6">Acetylornithine deacetylase</fullName>
        <ecNumber evidence="6">3.5.1.16</ecNumber>
    </submittedName>
</protein>